<dbReference type="PANTHER" id="PTHR42883">
    <property type="entry name" value="GLUCOSE-1-PHOSPHATE THYMIDYLTRANSFERASE"/>
    <property type="match status" value="1"/>
</dbReference>
<dbReference type="GO" id="GO:0016740">
    <property type="term" value="F:transferase activity"/>
    <property type="evidence" value="ECO:0007669"/>
    <property type="project" value="UniProtKB-KW"/>
</dbReference>
<gene>
    <name evidence="2" type="ORF">DN068_14710</name>
</gene>
<proteinExistence type="predicted"/>
<sequence>MKAIIPVAGAGTKLRPLTYTQPKALIPIAGKTILSVIVDQLLDAGVTEFVFVIGYLGEKIQRYIAKTYPNLSYTLVTQNDRRGTGHAIWLTREAIGNDEVLIVLGDTICDYNVQEFLNKETSQIGVRKVDDPRSFGVAELDDNDHVQKVVEKPLIPKSNMAMVGIYYIKETNAMFAALDKHLYKRADDDGEYHLTNALQQMIEVGIRFDAYRVNNWFDCGKKETLLTTNATLLKQLDDGRNDYTQYIENGTVIIPPVNIAEGCNIQHSIIGPNVTIGEYTTINASIIKDSIIGSYAQLEEVVLHSSIIGNDAFVRGMSQSLNIGDNTEIDLG</sequence>
<dbReference type="EMBL" id="QKTW01000019">
    <property type="protein sequence ID" value="PZF72182.1"/>
    <property type="molecule type" value="Genomic_DNA"/>
</dbReference>
<dbReference type="AlphaFoldDB" id="A0A2W2AF43"/>
<dbReference type="Gene3D" id="2.160.10.10">
    <property type="entry name" value="Hexapeptide repeat proteins"/>
    <property type="match status" value="1"/>
</dbReference>
<keyword evidence="2" id="KW-0808">Transferase</keyword>
<keyword evidence="3" id="KW-1185">Reference proteome</keyword>
<feature type="domain" description="Nucleotidyl transferase" evidence="1">
    <location>
        <begin position="2"/>
        <end position="234"/>
    </location>
</feature>
<dbReference type="CDD" id="cd04181">
    <property type="entry name" value="NTP_transferase"/>
    <property type="match status" value="1"/>
</dbReference>
<dbReference type="SUPFAM" id="SSF53448">
    <property type="entry name" value="Nucleotide-diphospho-sugar transferases"/>
    <property type="match status" value="1"/>
</dbReference>
<dbReference type="Gene3D" id="3.90.550.10">
    <property type="entry name" value="Spore Coat Polysaccharide Biosynthesis Protein SpsA, Chain A"/>
    <property type="match status" value="1"/>
</dbReference>
<evidence type="ECO:0000313" key="2">
    <source>
        <dbReference type="EMBL" id="PZF72182.1"/>
    </source>
</evidence>
<accession>A0A2W2AF43</accession>
<dbReference type="InterPro" id="IPR029044">
    <property type="entry name" value="Nucleotide-diphossugar_trans"/>
</dbReference>
<dbReference type="OrthoDB" id="9803871at2"/>
<comment type="caution">
    <text evidence="2">The sequence shown here is derived from an EMBL/GenBank/DDBJ whole genome shotgun (WGS) entry which is preliminary data.</text>
</comment>
<dbReference type="PANTHER" id="PTHR42883:SF2">
    <property type="entry name" value="THYMIDYLYLTRANSFERASE"/>
    <property type="match status" value="1"/>
</dbReference>
<dbReference type="InterPro" id="IPR005835">
    <property type="entry name" value="NTP_transferase_dom"/>
</dbReference>
<dbReference type="RefSeq" id="WP_110999694.1">
    <property type="nucleotide sequence ID" value="NZ_QKTW01000019.1"/>
</dbReference>
<evidence type="ECO:0000313" key="3">
    <source>
        <dbReference type="Proteomes" id="UP000248745"/>
    </source>
</evidence>
<evidence type="ECO:0000259" key="1">
    <source>
        <dbReference type="Pfam" id="PF00483"/>
    </source>
</evidence>
<dbReference type="Proteomes" id="UP000248745">
    <property type="component" value="Unassembled WGS sequence"/>
</dbReference>
<protein>
    <submittedName>
        <fullName evidence="2">Glucose-1-phosphate thymidylyltransferase</fullName>
    </submittedName>
</protein>
<organism evidence="2 3">
    <name type="scientific">Taibaiella soli</name>
    <dbReference type="NCBI Taxonomy" id="1649169"/>
    <lineage>
        <taxon>Bacteria</taxon>
        <taxon>Pseudomonadati</taxon>
        <taxon>Bacteroidota</taxon>
        <taxon>Chitinophagia</taxon>
        <taxon>Chitinophagales</taxon>
        <taxon>Chitinophagaceae</taxon>
        <taxon>Taibaiella</taxon>
    </lineage>
</organism>
<dbReference type="Pfam" id="PF00483">
    <property type="entry name" value="NTP_transferase"/>
    <property type="match status" value="1"/>
</dbReference>
<name>A0A2W2AF43_9BACT</name>
<reference evidence="2 3" key="1">
    <citation type="submission" date="2018-06" db="EMBL/GenBank/DDBJ databases">
        <title>Mucibacter soli gen. nov., sp. nov., a new member of the family Chitinophagaceae producing mucin.</title>
        <authorList>
            <person name="Kim M.-K."/>
            <person name="Park S."/>
            <person name="Kim T.-S."/>
            <person name="Joung Y."/>
            <person name="Han J.-H."/>
            <person name="Kim S.B."/>
        </authorList>
    </citation>
    <scope>NUCLEOTIDE SEQUENCE [LARGE SCALE GENOMIC DNA]</scope>
    <source>
        <strain evidence="2 3">R1-15</strain>
    </source>
</reference>